<comment type="caution">
    <text evidence="2">The sequence shown here is derived from an EMBL/GenBank/DDBJ whole genome shotgun (WGS) entry which is preliminary data.</text>
</comment>
<keyword evidence="3" id="KW-1185">Reference proteome</keyword>
<feature type="region of interest" description="Disordered" evidence="1">
    <location>
        <begin position="15"/>
        <end position="47"/>
    </location>
</feature>
<evidence type="ECO:0000313" key="3">
    <source>
        <dbReference type="Proteomes" id="UP000233551"/>
    </source>
</evidence>
<name>A0A2I0KA92_PUNGR</name>
<sequence length="118" mass="13885">MVTEDACLAAARTRLRNGRKAARPFQQRNPKRRDDLQRSAGGNGETNVDILDFFDSIRKKLFHETQHYQISFHNFYHRAREIRGTCEELLGGNMKHEIMLDFGNDNWVLWGFPWNGEF</sequence>
<dbReference type="EMBL" id="PGOL01000751">
    <property type="protein sequence ID" value="PKI65434.1"/>
    <property type="molecule type" value="Genomic_DNA"/>
</dbReference>
<dbReference type="Proteomes" id="UP000233551">
    <property type="component" value="Unassembled WGS sequence"/>
</dbReference>
<proteinExistence type="predicted"/>
<organism evidence="2 3">
    <name type="scientific">Punica granatum</name>
    <name type="common">Pomegranate</name>
    <dbReference type="NCBI Taxonomy" id="22663"/>
    <lineage>
        <taxon>Eukaryota</taxon>
        <taxon>Viridiplantae</taxon>
        <taxon>Streptophyta</taxon>
        <taxon>Embryophyta</taxon>
        <taxon>Tracheophyta</taxon>
        <taxon>Spermatophyta</taxon>
        <taxon>Magnoliopsida</taxon>
        <taxon>eudicotyledons</taxon>
        <taxon>Gunneridae</taxon>
        <taxon>Pentapetalae</taxon>
        <taxon>rosids</taxon>
        <taxon>malvids</taxon>
        <taxon>Myrtales</taxon>
        <taxon>Lythraceae</taxon>
        <taxon>Punica</taxon>
    </lineage>
</organism>
<dbReference type="AlphaFoldDB" id="A0A2I0KA92"/>
<evidence type="ECO:0000256" key="1">
    <source>
        <dbReference type="SAM" id="MobiDB-lite"/>
    </source>
</evidence>
<evidence type="ECO:0000313" key="2">
    <source>
        <dbReference type="EMBL" id="PKI65434.1"/>
    </source>
</evidence>
<protein>
    <submittedName>
        <fullName evidence="2">Uncharacterized protein</fullName>
    </submittedName>
</protein>
<reference evidence="2 3" key="1">
    <citation type="submission" date="2017-11" db="EMBL/GenBank/DDBJ databases">
        <title>De-novo sequencing of pomegranate (Punica granatum L.) genome.</title>
        <authorList>
            <person name="Akparov Z."/>
            <person name="Amiraslanov A."/>
            <person name="Hajiyeva S."/>
            <person name="Abbasov M."/>
            <person name="Kaur K."/>
            <person name="Hamwieh A."/>
            <person name="Solovyev V."/>
            <person name="Salamov A."/>
            <person name="Braich B."/>
            <person name="Kosarev P."/>
            <person name="Mahmoud A."/>
            <person name="Hajiyev E."/>
            <person name="Babayeva S."/>
            <person name="Izzatullayeva V."/>
            <person name="Mammadov A."/>
            <person name="Mammadov A."/>
            <person name="Sharifova S."/>
            <person name="Ojaghi J."/>
            <person name="Eynullazada K."/>
            <person name="Bayramov B."/>
            <person name="Abdulazimova A."/>
            <person name="Shahmuradov I."/>
        </authorList>
    </citation>
    <scope>NUCLEOTIDE SEQUENCE [LARGE SCALE GENOMIC DNA]</scope>
    <source>
        <strain evidence="3">cv. AG2017</strain>
        <tissue evidence="2">Leaf</tissue>
    </source>
</reference>
<accession>A0A2I0KA92</accession>
<gene>
    <name evidence="2" type="ORF">CRG98_014173</name>
</gene>